<evidence type="ECO:0000313" key="2">
    <source>
        <dbReference type="EMBL" id="KHJ96924.1"/>
    </source>
</evidence>
<dbReference type="AlphaFoldDB" id="A0A0B1TI26"/>
<organism evidence="2 3">
    <name type="scientific">Oesophagostomum dentatum</name>
    <name type="common">Nodular worm</name>
    <dbReference type="NCBI Taxonomy" id="61180"/>
    <lineage>
        <taxon>Eukaryota</taxon>
        <taxon>Metazoa</taxon>
        <taxon>Ecdysozoa</taxon>
        <taxon>Nematoda</taxon>
        <taxon>Chromadorea</taxon>
        <taxon>Rhabditida</taxon>
        <taxon>Rhabditina</taxon>
        <taxon>Rhabditomorpha</taxon>
        <taxon>Strongyloidea</taxon>
        <taxon>Strongylidae</taxon>
        <taxon>Oesophagostomum</taxon>
    </lineage>
</organism>
<evidence type="ECO:0000313" key="3">
    <source>
        <dbReference type="Proteomes" id="UP000053660"/>
    </source>
</evidence>
<keyword evidence="1" id="KW-0812">Transmembrane</keyword>
<dbReference type="OrthoDB" id="5791184at2759"/>
<proteinExistence type="predicted"/>
<keyword evidence="3" id="KW-1185">Reference proteome</keyword>
<accession>A0A0B1TI26</accession>
<protein>
    <submittedName>
        <fullName evidence="2">Uncharacterized protein</fullName>
    </submittedName>
</protein>
<dbReference type="Proteomes" id="UP000053660">
    <property type="component" value="Unassembled WGS sequence"/>
</dbReference>
<dbReference type="EMBL" id="KN549558">
    <property type="protein sequence ID" value="KHJ96924.1"/>
    <property type="molecule type" value="Genomic_DNA"/>
</dbReference>
<evidence type="ECO:0000256" key="1">
    <source>
        <dbReference type="SAM" id="Phobius"/>
    </source>
</evidence>
<feature type="transmembrane region" description="Helical" evidence="1">
    <location>
        <begin position="20"/>
        <end position="38"/>
    </location>
</feature>
<keyword evidence="1" id="KW-0472">Membrane</keyword>
<name>A0A0B1TI26_OESDE</name>
<reference evidence="2 3" key="1">
    <citation type="submission" date="2014-03" db="EMBL/GenBank/DDBJ databases">
        <title>Draft genome of the hookworm Oesophagostomum dentatum.</title>
        <authorList>
            <person name="Mitreva M."/>
        </authorList>
    </citation>
    <scope>NUCLEOTIDE SEQUENCE [LARGE SCALE GENOMIC DNA]</scope>
    <source>
        <strain evidence="2 3">OD-Hann</strain>
    </source>
</reference>
<gene>
    <name evidence="2" type="ORF">OESDEN_03106</name>
</gene>
<keyword evidence="1" id="KW-1133">Transmembrane helix</keyword>
<sequence length="83" mass="9531">MAKVTAVFGLSRETLLIELSWTSIITVFLCAMPFFHAVKEVASCWHRKGVMPSLFRSTDRWGPLSIQHRKMAEFDEKAARITF</sequence>